<accession>A0ABT0H684</accession>
<dbReference type="RefSeq" id="WP_248412121.1">
    <property type="nucleotide sequence ID" value="NZ_JALPQF010000003.1"/>
</dbReference>
<evidence type="ECO:0000313" key="2">
    <source>
        <dbReference type="EMBL" id="MCK8479885.1"/>
    </source>
</evidence>
<reference evidence="2" key="1">
    <citation type="submission" date="2022-04" db="EMBL/GenBank/DDBJ databases">
        <authorList>
            <person name="Ren T."/>
        </authorList>
    </citation>
    <scope>NUCLEOTIDE SEQUENCE</scope>
    <source>
        <strain evidence="2">F63249</strain>
    </source>
</reference>
<proteinExistence type="predicted"/>
<gene>
    <name evidence="2" type="ORF">MUY34_04585</name>
</gene>
<keyword evidence="3" id="KW-1185">Reference proteome</keyword>
<dbReference type="EMBL" id="JALPQF010000003">
    <property type="protein sequence ID" value="MCK8479885.1"/>
    <property type="molecule type" value="Genomic_DNA"/>
</dbReference>
<protein>
    <submittedName>
        <fullName evidence="2">DUF6452 family protein</fullName>
    </submittedName>
</protein>
<comment type="caution">
    <text evidence="2">The sequence shown here is derived from an EMBL/GenBank/DDBJ whole genome shotgun (WGS) entry which is preliminary data.</text>
</comment>
<keyword evidence="1" id="KW-0732">Signal</keyword>
<dbReference type="InterPro" id="IPR045607">
    <property type="entry name" value="DUF6452"/>
</dbReference>
<name>A0ABT0H684_9FLAO</name>
<feature type="signal peptide" evidence="1">
    <location>
        <begin position="1"/>
        <end position="20"/>
    </location>
</feature>
<dbReference type="Pfam" id="PF20050">
    <property type="entry name" value="DUF6452"/>
    <property type="match status" value="1"/>
</dbReference>
<organism evidence="2 3">
    <name type="scientific">Psychroserpens algicola</name>
    <dbReference type="NCBI Taxonomy" id="1719034"/>
    <lineage>
        <taxon>Bacteria</taxon>
        <taxon>Pseudomonadati</taxon>
        <taxon>Bacteroidota</taxon>
        <taxon>Flavobacteriia</taxon>
        <taxon>Flavobacteriales</taxon>
        <taxon>Flavobacteriaceae</taxon>
        <taxon>Psychroserpens</taxon>
    </lineage>
</organism>
<evidence type="ECO:0000256" key="1">
    <source>
        <dbReference type="SAM" id="SignalP"/>
    </source>
</evidence>
<evidence type="ECO:0000313" key="3">
    <source>
        <dbReference type="Proteomes" id="UP001203687"/>
    </source>
</evidence>
<sequence length="183" mass="20799">MKRIIALFSCITLIAVIAWSCERDDICAESTLTTPHLIIRFYDINNQDETKQVRQLEIKGLDDDGVPLDGDPILTRVNTDSIVLPLRFQEENLITTTRFQLESDADYGDNENPDNDSNIDIIAVTYTPEFIYVSRACGYKSIFEIGPTGSIIRESDADNWIVNTEILNETIDNENEAHIIIYH</sequence>
<dbReference type="Proteomes" id="UP001203687">
    <property type="component" value="Unassembled WGS sequence"/>
</dbReference>
<feature type="chain" id="PRO_5046231032" evidence="1">
    <location>
        <begin position="21"/>
        <end position="183"/>
    </location>
</feature>